<proteinExistence type="predicted"/>
<dbReference type="SUPFAM" id="SSF82866">
    <property type="entry name" value="Multidrug efflux transporter AcrB transmembrane domain"/>
    <property type="match status" value="2"/>
</dbReference>
<evidence type="ECO:0000256" key="6">
    <source>
        <dbReference type="SAM" id="Phobius"/>
    </source>
</evidence>
<evidence type="ECO:0000259" key="7">
    <source>
        <dbReference type="Pfam" id="PF03176"/>
    </source>
</evidence>
<evidence type="ECO:0000256" key="1">
    <source>
        <dbReference type="ARBA" id="ARBA00004651"/>
    </source>
</evidence>
<feature type="domain" description="Membrane transport protein MMPL" evidence="7">
    <location>
        <begin position="192"/>
        <end position="405"/>
    </location>
</feature>
<dbReference type="PANTHER" id="PTHR33406:SF13">
    <property type="entry name" value="MEMBRANE PROTEIN YDFJ"/>
    <property type="match status" value="1"/>
</dbReference>
<name>A0A7W3FMU2_9GAMM</name>
<evidence type="ECO:0000256" key="5">
    <source>
        <dbReference type="ARBA" id="ARBA00023136"/>
    </source>
</evidence>
<sequence length="785" mass="84621">MTGNAAPGNGPPRAWRWLALAWLVLLVAIGAQQARQWRQQPPIDTDILALLPQDAHDRLLSDVTRRIADANSRDVVVLLGSTDGAAVLRARAAFADALAKDPESGLLRPAGALDGWFEQARAFYAPYRDRLLTATQREALQQTAPDAWAGQALASLYGPMGGPRLTAWLQDPLSLWPGWWQQQAKAAGLRLGEDGLLQADGQQWAVLRFDTRGSAFQLDGEPHIGALLQRAGNAASEAAPGLEIVQAGVPLHAEAAAVQANREINTIGWGSLVAVLLLVWLAFRSLRPILLVAISLLVGCGVALAATVLVFGKIHLLTLVFGASLVGVAEDYGIHWFASRQAAPRQSRWTLLRGLLPGLCLALLTSALAYLALAIAPFPGLRQMAVFSVVGLAAAFVTVILWFPWLDGGQVRQTRFSHWLGNTLQRWPRMQGRRPLLLVLGAAVVLSAAGITRLHIDDDLRSLQSSPAALMQDQVRISHLLGMPSPAQFFLVQGRDAAQLLQHEEALTARLRTLEGEGRIGSHRAISDWLPSPRQQQADAALSGQVEAQVLARVSQVSGEALQRPMFSSTPITLQDFLASPASTPFRPLWLGRLGEGVASVVLVDDLSQPRALADLGAAATGLSGVRWVDRTEDFSRLLGHYRKLMSVMLLAGIALVFAALWWRYRRDAWRVLLPTLLAGALTLALLGLSGQPLQLFNVLALMLLLGMGVDYGIFLLEHRGDPSAWVAVCVGAASTWLSFGLLGLSATPALRAFGLTLLLGIGLVWMLSPLFRPSVEATGMEHEP</sequence>
<dbReference type="InterPro" id="IPR004869">
    <property type="entry name" value="MMPL_dom"/>
</dbReference>
<feature type="transmembrane region" description="Helical" evidence="6">
    <location>
        <begin position="355"/>
        <end position="378"/>
    </location>
</feature>
<feature type="transmembrane region" description="Helical" evidence="6">
    <location>
        <begin position="645"/>
        <end position="665"/>
    </location>
</feature>
<evidence type="ECO:0000256" key="4">
    <source>
        <dbReference type="ARBA" id="ARBA00022989"/>
    </source>
</evidence>
<keyword evidence="4 6" id="KW-1133">Transmembrane helix</keyword>
<evidence type="ECO:0000256" key="2">
    <source>
        <dbReference type="ARBA" id="ARBA00022475"/>
    </source>
</evidence>
<keyword evidence="3 6" id="KW-0812">Transmembrane</keyword>
<keyword evidence="9" id="KW-1185">Reference proteome</keyword>
<comment type="subcellular location">
    <subcellularLocation>
        <location evidence="1">Cell membrane</location>
        <topology evidence="1">Multi-pass membrane protein</topology>
    </subcellularLocation>
</comment>
<feature type="transmembrane region" description="Helical" evidence="6">
    <location>
        <begin position="384"/>
        <end position="406"/>
    </location>
</feature>
<keyword evidence="5 6" id="KW-0472">Membrane</keyword>
<dbReference type="PANTHER" id="PTHR33406">
    <property type="entry name" value="MEMBRANE PROTEIN MJ1562-RELATED"/>
    <property type="match status" value="1"/>
</dbReference>
<feature type="transmembrane region" description="Helical" evidence="6">
    <location>
        <begin position="290"/>
        <end position="310"/>
    </location>
</feature>
<dbReference type="GO" id="GO:0005886">
    <property type="term" value="C:plasma membrane"/>
    <property type="evidence" value="ECO:0007669"/>
    <property type="project" value="UniProtKB-SubCell"/>
</dbReference>
<feature type="transmembrane region" description="Helical" evidence="6">
    <location>
        <begin position="696"/>
        <end position="717"/>
    </location>
</feature>
<feature type="transmembrane region" description="Helical" evidence="6">
    <location>
        <begin position="753"/>
        <end position="772"/>
    </location>
</feature>
<dbReference type="Proteomes" id="UP000547058">
    <property type="component" value="Unassembled WGS sequence"/>
</dbReference>
<evidence type="ECO:0000313" key="8">
    <source>
        <dbReference type="EMBL" id="MBA8682156.1"/>
    </source>
</evidence>
<comment type="caution">
    <text evidence="8">The sequence shown here is derived from an EMBL/GenBank/DDBJ whole genome shotgun (WGS) entry which is preliminary data.</text>
</comment>
<dbReference type="EMBL" id="JACGXS010000004">
    <property type="protein sequence ID" value="MBA8682156.1"/>
    <property type="molecule type" value="Genomic_DNA"/>
</dbReference>
<dbReference type="Pfam" id="PF03176">
    <property type="entry name" value="MMPL"/>
    <property type="match status" value="1"/>
</dbReference>
<gene>
    <name evidence="8" type="ORF">H4O11_10090</name>
</gene>
<evidence type="ECO:0000256" key="3">
    <source>
        <dbReference type="ARBA" id="ARBA00022692"/>
    </source>
</evidence>
<feature type="transmembrane region" description="Helical" evidence="6">
    <location>
        <begin position="672"/>
        <end position="690"/>
    </location>
</feature>
<organism evidence="8 9">
    <name type="scientific">Stenotrophomonas tumulicola</name>
    <dbReference type="NCBI Taxonomy" id="1685415"/>
    <lineage>
        <taxon>Bacteria</taxon>
        <taxon>Pseudomonadati</taxon>
        <taxon>Pseudomonadota</taxon>
        <taxon>Gammaproteobacteria</taxon>
        <taxon>Lysobacterales</taxon>
        <taxon>Lysobacteraceae</taxon>
        <taxon>Stenotrophomonas</taxon>
    </lineage>
</organism>
<feature type="transmembrane region" description="Helical" evidence="6">
    <location>
        <begin position="436"/>
        <end position="456"/>
    </location>
</feature>
<protein>
    <submittedName>
        <fullName evidence="8">MMPL family transporter</fullName>
    </submittedName>
</protein>
<reference evidence="8 9" key="1">
    <citation type="submission" date="2020-08" db="EMBL/GenBank/DDBJ databases">
        <title>Stenotrophomonas tumulicola JCM 30961.</title>
        <authorList>
            <person name="Deng Y."/>
        </authorList>
    </citation>
    <scope>NUCLEOTIDE SEQUENCE [LARGE SCALE GENOMIC DNA]</scope>
    <source>
        <strain evidence="8 9">JCM 30961</strain>
    </source>
</reference>
<keyword evidence="2" id="KW-1003">Cell membrane</keyword>
<dbReference type="InterPro" id="IPR050545">
    <property type="entry name" value="Mycobact_MmpL"/>
</dbReference>
<dbReference type="RefSeq" id="WP_182339469.1">
    <property type="nucleotide sequence ID" value="NZ_JACGXS010000004.1"/>
</dbReference>
<dbReference type="Gene3D" id="1.20.1640.10">
    <property type="entry name" value="Multidrug efflux transporter AcrB transmembrane domain"/>
    <property type="match status" value="2"/>
</dbReference>
<accession>A0A7W3FMU2</accession>
<evidence type="ECO:0000313" key="9">
    <source>
        <dbReference type="Proteomes" id="UP000547058"/>
    </source>
</evidence>
<feature type="transmembrane region" description="Helical" evidence="6">
    <location>
        <begin position="316"/>
        <end position="334"/>
    </location>
</feature>
<feature type="transmembrane region" description="Helical" evidence="6">
    <location>
        <begin position="266"/>
        <end position="283"/>
    </location>
</feature>
<feature type="transmembrane region" description="Helical" evidence="6">
    <location>
        <begin position="724"/>
        <end position="747"/>
    </location>
</feature>
<dbReference type="AlphaFoldDB" id="A0A7W3FMU2"/>